<name>A0A9N9V7I7_9HYPO</name>
<dbReference type="PANTHER" id="PTHR11552">
    <property type="entry name" value="GLUCOSE-METHANOL-CHOLINE GMC OXIDOREDUCTASE"/>
    <property type="match status" value="1"/>
</dbReference>
<evidence type="ECO:0000256" key="2">
    <source>
        <dbReference type="SAM" id="SignalP"/>
    </source>
</evidence>
<comment type="similarity">
    <text evidence="1">Belongs to the GMC oxidoreductase family.</text>
</comment>
<evidence type="ECO:0000313" key="4">
    <source>
        <dbReference type="EMBL" id="CAH0016675.1"/>
    </source>
</evidence>
<dbReference type="Proteomes" id="UP000696573">
    <property type="component" value="Unassembled WGS sequence"/>
</dbReference>
<dbReference type="GO" id="GO:0050660">
    <property type="term" value="F:flavin adenine dinucleotide binding"/>
    <property type="evidence" value="ECO:0007669"/>
    <property type="project" value="InterPro"/>
</dbReference>
<accession>A0A9N9V7I7</accession>
<dbReference type="InterPro" id="IPR036188">
    <property type="entry name" value="FAD/NAD-bd_sf"/>
</dbReference>
<dbReference type="InterPro" id="IPR007867">
    <property type="entry name" value="GMC_OxRtase_C"/>
</dbReference>
<keyword evidence="5" id="KW-1185">Reference proteome</keyword>
<protein>
    <recommendedName>
        <fullName evidence="3">Glucose-methanol-choline oxidoreductase N-terminal domain-containing protein</fullName>
    </recommendedName>
</protein>
<dbReference type="PROSITE" id="PS00624">
    <property type="entry name" value="GMC_OXRED_2"/>
    <property type="match status" value="1"/>
</dbReference>
<dbReference type="Pfam" id="PF05199">
    <property type="entry name" value="GMC_oxred_C"/>
    <property type="match status" value="1"/>
</dbReference>
<keyword evidence="2" id="KW-0732">Signal</keyword>
<reference evidence="4" key="1">
    <citation type="submission" date="2021-10" db="EMBL/GenBank/DDBJ databases">
        <authorList>
            <person name="Piombo E."/>
        </authorList>
    </citation>
    <scope>NUCLEOTIDE SEQUENCE</scope>
</reference>
<dbReference type="AlphaFoldDB" id="A0A9N9V7I7"/>
<evidence type="ECO:0000259" key="3">
    <source>
        <dbReference type="PROSITE" id="PS00624"/>
    </source>
</evidence>
<dbReference type="Pfam" id="PF00732">
    <property type="entry name" value="GMC_oxred_N"/>
    <property type="match status" value="1"/>
</dbReference>
<dbReference type="InterPro" id="IPR000172">
    <property type="entry name" value="GMC_OxRdtase_N"/>
</dbReference>
<dbReference type="GO" id="GO:0016614">
    <property type="term" value="F:oxidoreductase activity, acting on CH-OH group of donors"/>
    <property type="evidence" value="ECO:0007669"/>
    <property type="project" value="InterPro"/>
</dbReference>
<organism evidence="4 5">
    <name type="scientific">Clonostachys rhizophaga</name>
    <dbReference type="NCBI Taxonomy" id="160324"/>
    <lineage>
        <taxon>Eukaryota</taxon>
        <taxon>Fungi</taxon>
        <taxon>Dikarya</taxon>
        <taxon>Ascomycota</taxon>
        <taxon>Pezizomycotina</taxon>
        <taxon>Sordariomycetes</taxon>
        <taxon>Hypocreomycetidae</taxon>
        <taxon>Hypocreales</taxon>
        <taxon>Bionectriaceae</taxon>
        <taxon>Clonostachys</taxon>
    </lineage>
</organism>
<dbReference type="InterPro" id="IPR012132">
    <property type="entry name" value="GMC_OxRdtase"/>
</dbReference>
<proteinExistence type="inferred from homology"/>
<dbReference type="PANTHER" id="PTHR11552:SF213">
    <property type="entry name" value="DEHYDROGENASE, PUTATIVE-RELATED"/>
    <property type="match status" value="1"/>
</dbReference>
<dbReference type="Gene3D" id="3.50.50.60">
    <property type="entry name" value="FAD/NAD(P)-binding domain"/>
    <property type="match status" value="1"/>
</dbReference>
<dbReference type="OrthoDB" id="269227at2759"/>
<evidence type="ECO:0000256" key="1">
    <source>
        <dbReference type="ARBA" id="ARBA00010790"/>
    </source>
</evidence>
<dbReference type="PIRSF" id="PIRSF000137">
    <property type="entry name" value="Alcohol_oxidase"/>
    <property type="match status" value="1"/>
</dbReference>
<feature type="domain" description="Glucose-methanol-choline oxidoreductase N-terminal" evidence="3">
    <location>
        <begin position="363"/>
        <end position="377"/>
    </location>
</feature>
<dbReference type="Gene3D" id="3.30.560.10">
    <property type="entry name" value="Glucose Oxidase, domain 3"/>
    <property type="match status" value="1"/>
</dbReference>
<evidence type="ECO:0000313" key="5">
    <source>
        <dbReference type="Proteomes" id="UP000696573"/>
    </source>
</evidence>
<comment type="caution">
    <text evidence="4">The sequence shown here is derived from an EMBL/GenBank/DDBJ whole genome shotgun (WGS) entry which is preliminary data.</text>
</comment>
<gene>
    <name evidence="4" type="ORF">CRHIZ90672A_00016638</name>
</gene>
<dbReference type="SUPFAM" id="SSF51905">
    <property type="entry name" value="FAD/NAD(P)-binding domain"/>
    <property type="match status" value="1"/>
</dbReference>
<dbReference type="SUPFAM" id="SSF54373">
    <property type="entry name" value="FAD-linked reductases, C-terminal domain"/>
    <property type="match status" value="1"/>
</dbReference>
<dbReference type="EMBL" id="CABFNQ020000483">
    <property type="protein sequence ID" value="CAH0016675.1"/>
    <property type="molecule type" value="Genomic_DNA"/>
</dbReference>
<sequence length="647" mass="70228">MVSSPLLIMYHHLTISSILLATLAGATATSNSSEYEYVVVGSGPGGGTLAANLARAGHSVFLIEAGGDHGDEVLQRVPAFSGNAAETANQSWSFFVSHYQDDAQARRDAKFTYSFPNGSYYVGLDPPEGTTPLGIFYPRGNTVGGSSQVNAMNFALPPDNDWKYIAELTGDDSWLPESMRQIYIDLERAHSVPTGTPGRGFDGYISSNLNNVSYVANTTGVAAVVREGIRRLEGIDVEGQTHLSELLHREINALDAHMYGNGSWFQMSVHVDSLRRRSGARNFVIDTIQTEGGGGSQAYPLTLSTHSLATKILFKQDGGKPKAVGVEYLKGEGLYAADRRYDENTSGELRKVFASQEVIVAGGAFNTPQILKLSGIGPSKELKELDLPVVKDLKAVGNYMQDNYEGGVRVRASADWDFPYDARCYSGSDECLNEWLEHGQSLLGEAGAPLSFTYRSSDADLFFFGTPGVVFTGFFPGYSTSFAFEPPVFTWSIVKMQTGNTAGTVTLKSNNPRDVPIINFNYFQEIADRDLQAMAEGANYIIEVFQNVGLPYTPVEVIAPNPDDVNQALMDEAFSHHVTSTCRMGPKDHPEYCVDSKFKVNGVKGLRVVDASVFPRTPGGFSVAPTFMIGLKAARTILAELEVSESK</sequence>
<feature type="signal peptide" evidence="2">
    <location>
        <begin position="1"/>
        <end position="28"/>
    </location>
</feature>
<feature type="chain" id="PRO_5040185890" description="Glucose-methanol-choline oxidoreductase N-terminal domain-containing protein" evidence="2">
    <location>
        <begin position="29"/>
        <end position="647"/>
    </location>
</feature>